<evidence type="ECO:0000256" key="2">
    <source>
        <dbReference type="ARBA" id="ARBA00022448"/>
    </source>
</evidence>
<dbReference type="InterPro" id="IPR025302">
    <property type="entry name" value="DrrA1/2-like_C"/>
</dbReference>
<feature type="domain" description="ABC transporter" evidence="5">
    <location>
        <begin position="2"/>
        <end position="232"/>
    </location>
</feature>
<proteinExistence type="inferred from homology"/>
<protein>
    <submittedName>
        <fullName evidence="6">ABC transporter ATP-binding protein</fullName>
    </submittedName>
</protein>
<dbReference type="InterPro" id="IPR027417">
    <property type="entry name" value="P-loop_NTPase"/>
</dbReference>
<dbReference type="Pfam" id="PF00005">
    <property type="entry name" value="ABC_tran"/>
    <property type="match status" value="1"/>
</dbReference>
<evidence type="ECO:0000313" key="7">
    <source>
        <dbReference type="Proteomes" id="UP000516160"/>
    </source>
</evidence>
<dbReference type="Gene3D" id="3.40.50.300">
    <property type="entry name" value="P-loop containing nucleotide triphosphate hydrolases"/>
    <property type="match status" value="1"/>
</dbReference>
<evidence type="ECO:0000259" key="5">
    <source>
        <dbReference type="PROSITE" id="PS50893"/>
    </source>
</evidence>
<name>A0A7G9WBQ7_ALKCA</name>
<reference evidence="6 7" key="1">
    <citation type="submission" date="2020-07" db="EMBL/GenBank/DDBJ databases">
        <title>Alkalicella. sp. LB2 genome.</title>
        <authorList>
            <person name="Postec A."/>
            <person name="Quemeneur M."/>
        </authorList>
    </citation>
    <scope>NUCLEOTIDE SEQUENCE [LARGE SCALE GENOMIC DNA]</scope>
    <source>
        <strain evidence="6 7">LB2</strain>
    </source>
</reference>
<dbReference type="PANTHER" id="PTHR43335:SF3">
    <property type="entry name" value="ABC TRANSPORTER"/>
    <property type="match status" value="1"/>
</dbReference>
<dbReference type="CDD" id="cd03230">
    <property type="entry name" value="ABC_DR_subfamily_A"/>
    <property type="match status" value="1"/>
</dbReference>
<dbReference type="KEGG" id="acae:HYG86_15755"/>
<dbReference type="GO" id="GO:0016887">
    <property type="term" value="F:ATP hydrolysis activity"/>
    <property type="evidence" value="ECO:0007669"/>
    <property type="project" value="InterPro"/>
</dbReference>
<dbReference type="InterPro" id="IPR003593">
    <property type="entry name" value="AAA+_ATPase"/>
</dbReference>
<keyword evidence="3" id="KW-0547">Nucleotide-binding</keyword>
<organism evidence="6 7">
    <name type="scientific">Alkalicella caledoniensis</name>
    <dbReference type="NCBI Taxonomy" id="2731377"/>
    <lineage>
        <taxon>Bacteria</taxon>
        <taxon>Bacillati</taxon>
        <taxon>Bacillota</taxon>
        <taxon>Clostridia</taxon>
        <taxon>Eubacteriales</taxon>
        <taxon>Proteinivoracaceae</taxon>
        <taxon>Alkalicella</taxon>
    </lineage>
</organism>
<evidence type="ECO:0000256" key="4">
    <source>
        <dbReference type="ARBA" id="ARBA00022840"/>
    </source>
</evidence>
<accession>A0A7G9WBQ7</accession>
<evidence type="ECO:0000313" key="6">
    <source>
        <dbReference type="EMBL" id="QNO16119.1"/>
    </source>
</evidence>
<keyword evidence="4 6" id="KW-0067">ATP-binding</keyword>
<dbReference type="Pfam" id="PF13732">
    <property type="entry name" value="DrrA1-3_C"/>
    <property type="match status" value="1"/>
</dbReference>
<sequence length="310" mass="35006">MIKVKNLVKKYGNFTAVNDISFEVNKGSIFGLIGPNGAGKTTTMRIMSTLLTKTDGDIEIGGQSLFSDIKRSRRMLGYMPDFFGVYDDLKVYEYLEFYGEASGCTLADVRKMSPDLLELVGLNHKRDDYVNNLSRGMKQRLCLARTLIHQPDVLILDEPASGLDPRARVELRNILRELRKMGKTVIISSHILLELSELCTDIGIIVNGQMPIWGPIDQVLSRVQGDVLLDIKVLENIDEAKVWLLEQSSIRDVNINNLGSFEVLFSGSDHEIGQLLREMSNRFLVTGFNPKKQNLEEIFMQLTEVEKYEG</sequence>
<comment type="similarity">
    <text evidence="1">Belongs to the ABC transporter superfamily.</text>
</comment>
<dbReference type="SUPFAM" id="SSF52540">
    <property type="entry name" value="P-loop containing nucleoside triphosphate hydrolases"/>
    <property type="match status" value="1"/>
</dbReference>
<evidence type="ECO:0000256" key="3">
    <source>
        <dbReference type="ARBA" id="ARBA00022741"/>
    </source>
</evidence>
<keyword evidence="7" id="KW-1185">Reference proteome</keyword>
<dbReference type="RefSeq" id="WP_213166513.1">
    <property type="nucleotide sequence ID" value="NZ_CP058559.1"/>
</dbReference>
<dbReference type="InterPro" id="IPR003439">
    <property type="entry name" value="ABC_transporter-like_ATP-bd"/>
</dbReference>
<evidence type="ECO:0000256" key="1">
    <source>
        <dbReference type="ARBA" id="ARBA00005417"/>
    </source>
</evidence>
<dbReference type="PANTHER" id="PTHR43335">
    <property type="entry name" value="ABC TRANSPORTER, ATP-BINDING PROTEIN"/>
    <property type="match status" value="1"/>
</dbReference>
<dbReference type="EMBL" id="CP058559">
    <property type="protein sequence ID" value="QNO16119.1"/>
    <property type="molecule type" value="Genomic_DNA"/>
</dbReference>
<dbReference type="GO" id="GO:0005524">
    <property type="term" value="F:ATP binding"/>
    <property type="evidence" value="ECO:0007669"/>
    <property type="project" value="UniProtKB-KW"/>
</dbReference>
<dbReference type="Proteomes" id="UP000516160">
    <property type="component" value="Chromosome"/>
</dbReference>
<dbReference type="AlphaFoldDB" id="A0A7G9WBQ7"/>
<gene>
    <name evidence="6" type="ORF">HYG86_15755</name>
</gene>
<dbReference type="SMART" id="SM00382">
    <property type="entry name" value="AAA"/>
    <property type="match status" value="1"/>
</dbReference>
<keyword evidence="2" id="KW-0813">Transport</keyword>
<dbReference type="PROSITE" id="PS50893">
    <property type="entry name" value="ABC_TRANSPORTER_2"/>
    <property type="match status" value="1"/>
</dbReference>